<evidence type="ECO:0000313" key="2">
    <source>
        <dbReference type="Proteomes" id="UP000827976"/>
    </source>
</evidence>
<evidence type="ECO:0000313" key="1">
    <source>
        <dbReference type="EMBL" id="KAH7690165.1"/>
    </source>
</evidence>
<proteinExistence type="predicted"/>
<sequence length="252" mass="28622">MHLRFSPEFSFPSSLLGLVQLIRALSSVWQTVSSLVSCVFVFVFSFFVGVKQQDTNENNEVPTNTALFIETRKRQPNKTYKESFDETSEKISQMQVVQSQQSSENQFVDAFFMVMGETRPGRAMLYGRSVTLTDLKGKGVSDGSYVKISQKFIEGMKEQMREEMREEIREEMRKQMEEQMTAYKSSLQSSVQQQFVCMMSQLQGLVPGMNINQVPAFNLNFGSPGDANSAQQTKEIRARNLSSASNYEPQGQ</sequence>
<protein>
    <submittedName>
        <fullName evidence="1">Uncharacterized protein</fullName>
    </submittedName>
</protein>
<organism evidence="1 2">
    <name type="scientific">Dioscorea alata</name>
    <name type="common">Purple yam</name>
    <dbReference type="NCBI Taxonomy" id="55571"/>
    <lineage>
        <taxon>Eukaryota</taxon>
        <taxon>Viridiplantae</taxon>
        <taxon>Streptophyta</taxon>
        <taxon>Embryophyta</taxon>
        <taxon>Tracheophyta</taxon>
        <taxon>Spermatophyta</taxon>
        <taxon>Magnoliopsida</taxon>
        <taxon>Liliopsida</taxon>
        <taxon>Dioscoreales</taxon>
        <taxon>Dioscoreaceae</taxon>
        <taxon>Dioscorea</taxon>
    </lineage>
</organism>
<dbReference type="Proteomes" id="UP000827976">
    <property type="component" value="Chromosome 2"/>
</dbReference>
<comment type="caution">
    <text evidence="1">The sequence shown here is derived from an EMBL/GenBank/DDBJ whole genome shotgun (WGS) entry which is preliminary data.</text>
</comment>
<gene>
    <name evidence="1" type="ORF">IHE45_02G027300</name>
</gene>
<accession>A0ACB7WNV2</accession>
<reference evidence="2" key="1">
    <citation type="journal article" date="2022" name="Nat. Commun.">
        <title>Chromosome evolution and the genetic basis of agronomically important traits in greater yam.</title>
        <authorList>
            <person name="Bredeson J.V."/>
            <person name="Lyons J.B."/>
            <person name="Oniyinde I.O."/>
            <person name="Okereke N.R."/>
            <person name="Kolade O."/>
            <person name="Nnabue I."/>
            <person name="Nwadili C.O."/>
            <person name="Hribova E."/>
            <person name="Parker M."/>
            <person name="Nwogha J."/>
            <person name="Shu S."/>
            <person name="Carlson J."/>
            <person name="Kariba R."/>
            <person name="Muthemba S."/>
            <person name="Knop K."/>
            <person name="Barton G.J."/>
            <person name="Sherwood A.V."/>
            <person name="Lopez-Montes A."/>
            <person name="Asiedu R."/>
            <person name="Jamnadass R."/>
            <person name="Muchugi A."/>
            <person name="Goodstein D."/>
            <person name="Egesi C.N."/>
            <person name="Featherston J."/>
            <person name="Asfaw A."/>
            <person name="Simpson G.G."/>
            <person name="Dolezel J."/>
            <person name="Hendre P.S."/>
            <person name="Van Deynze A."/>
            <person name="Kumar P.L."/>
            <person name="Obidiegwu J.E."/>
            <person name="Bhattacharjee R."/>
            <person name="Rokhsar D.S."/>
        </authorList>
    </citation>
    <scope>NUCLEOTIDE SEQUENCE [LARGE SCALE GENOMIC DNA]</scope>
    <source>
        <strain evidence="2">cv. TDa95/00328</strain>
    </source>
</reference>
<name>A0ACB7WNV2_DIOAL</name>
<dbReference type="EMBL" id="CM037012">
    <property type="protein sequence ID" value="KAH7690165.1"/>
    <property type="molecule type" value="Genomic_DNA"/>
</dbReference>
<keyword evidence="2" id="KW-1185">Reference proteome</keyword>